<dbReference type="EMBL" id="CM045766">
    <property type="protein sequence ID" value="KAI8004582.1"/>
    <property type="molecule type" value="Genomic_DNA"/>
</dbReference>
<reference evidence="1 2" key="1">
    <citation type="journal article" date="2022" name="Plant J.">
        <title>Chromosome-level genome of Camellia lanceoleosa provides a valuable resource for understanding genome evolution and self-incompatibility.</title>
        <authorList>
            <person name="Gong W."/>
            <person name="Xiao S."/>
            <person name="Wang L."/>
            <person name="Liao Z."/>
            <person name="Chang Y."/>
            <person name="Mo W."/>
            <person name="Hu G."/>
            <person name="Li W."/>
            <person name="Zhao G."/>
            <person name="Zhu H."/>
            <person name="Hu X."/>
            <person name="Ji K."/>
            <person name="Xiang X."/>
            <person name="Song Q."/>
            <person name="Yuan D."/>
            <person name="Jin S."/>
            <person name="Zhang L."/>
        </authorList>
    </citation>
    <scope>NUCLEOTIDE SEQUENCE [LARGE SCALE GENOMIC DNA]</scope>
    <source>
        <strain evidence="1">SQ_2022a</strain>
    </source>
</reference>
<name>A0ACC0GVL7_9ERIC</name>
<gene>
    <name evidence="1" type="ORF">LOK49_LG08G02661</name>
</gene>
<organism evidence="1 2">
    <name type="scientific">Camellia lanceoleosa</name>
    <dbReference type="NCBI Taxonomy" id="1840588"/>
    <lineage>
        <taxon>Eukaryota</taxon>
        <taxon>Viridiplantae</taxon>
        <taxon>Streptophyta</taxon>
        <taxon>Embryophyta</taxon>
        <taxon>Tracheophyta</taxon>
        <taxon>Spermatophyta</taxon>
        <taxon>Magnoliopsida</taxon>
        <taxon>eudicotyledons</taxon>
        <taxon>Gunneridae</taxon>
        <taxon>Pentapetalae</taxon>
        <taxon>asterids</taxon>
        <taxon>Ericales</taxon>
        <taxon>Theaceae</taxon>
        <taxon>Camellia</taxon>
    </lineage>
</organism>
<sequence length="138" mass="14786">MAFAHAVAAVFHILVSFAECLGASRLMDACSWFIDLWKGKHETGRWLEIEATEAMSNRSDFSAMNASGIMLSSMANKQNESHGDLASEDNGKVAIDASAGDKTVTDANEERAIVLCKEGNSNAIAVCVPMDMAPKLFA</sequence>
<evidence type="ECO:0000313" key="1">
    <source>
        <dbReference type="EMBL" id="KAI8004582.1"/>
    </source>
</evidence>
<evidence type="ECO:0000313" key="2">
    <source>
        <dbReference type="Proteomes" id="UP001060215"/>
    </source>
</evidence>
<protein>
    <submittedName>
        <fullName evidence="1">COP1-interacting protein 7</fullName>
    </submittedName>
</protein>
<keyword evidence="2" id="KW-1185">Reference proteome</keyword>
<accession>A0ACC0GVL7</accession>
<dbReference type="Proteomes" id="UP001060215">
    <property type="component" value="Chromosome 9"/>
</dbReference>
<proteinExistence type="predicted"/>
<comment type="caution">
    <text evidence="1">The sequence shown here is derived from an EMBL/GenBank/DDBJ whole genome shotgun (WGS) entry which is preliminary data.</text>
</comment>